<keyword evidence="2 3" id="KW-0175">Coiled coil</keyword>
<feature type="compositionally biased region" description="Low complexity" evidence="4">
    <location>
        <begin position="110"/>
        <end position="126"/>
    </location>
</feature>
<reference evidence="5 6" key="1">
    <citation type="submission" date="2010-05" db="EMBL/GenBank/DDBJ databases">
        <title>The Genome Sequence of Thecamonas trahens ATCC 50062.</title>
        <authorList>
            <consortium name="The Broad Institute Genome Sequencing Platform"/>
            <person name="Russ C."/>
            <person name="Cuomo C."/>
            <person name="Shea T."/>
            <person name="Young S.K."/>
            <person name="Zeng Q."/>
            <person name="Koehrsen M."/>
            <person name="Haas B."/>
            <person name="Borodovsky M."/>
            <person name="Guigo R."/>
            <person name="Alvarado L."/>
            <person name="Berlin A."/>
            <person name="Bochicchio J."/>
            <person name="Borenstein D."/>
            <person name="Chapman S."/>
            <person name="Chen Z."/>
            <person name="Freedman E."/>
            <person name="Gellesch M."/>
            <person name="Goldberg J."/>
            <person name="Griggs A."/>
            <person name="Gujja S."/>
            <person name="Heilman E."/>
            <person name="Heiman D."/>
            <person name="Hepburn T."/>
            <person name="Howarth C."/>
            <person name="Jen D."/>
            <person name="Larson L."/>
            <person name="Mehta T."/>
            <person name="Park D."/>
            <person name="Pearson M."/>
            <person name="Roberts A."/>
            <person name="Saif S."/>
            <person name="Shenoy N."/>
            <person name="Sisk P."/>
            <person name="Stolte C."/>
            <person name="Sykes S."/>
            <person name="Thomson T."/>
            <person name="Walk T."/>
            <person name="White J."/>
            <person name="Yandava C."/>
            <person name="Burger G."/>
            <person name="Gray M.W."/>
            <person name="Holland P.W.H."/>
            <person name="King N."/>
            <person name="Lang F.B.F."/>
            <person name="Roger A.J."/>
            <person name="Ruiz-Trillo I."/>
            <person name="Lander E."/>
            <person name="Nusbaum C."/>
        </authorList>
    </citation>
    <scope>NUCLEOTIDE SEQUENCE [LARGE SCALE GENOMIC DNA]</scope>
    <source>
        <strain evidence="5 6">ATCC 50062</strain>
    </source>
</reference>
<dbReference type="EMBL" id="GL349455">
    <property type="protein sequence ID" value="KNC49418.1"/>
    <property type="molecule type" value="Genomic_DNA"/>
</dbReference>
<feature type="compositionally biased region" description="Pro residues" evidence="4">
    <location>
        <begin position="127"/>
        <end position="138"/>
    </location>
</feature>
<name>A0A0L0DDM9_THETB</name>
<dbReference type="Pfam" id="PF05769">
    <property type="entry name" value="SIKE"/>
    <property type="match status" value="1"/>
</dbReference>
<gene>
    <name evidence="5" type="ORF">AMSG_05422</name>
</gene>
<evidence type="ECO:0000256" key="1">
    <source>
        <dbReference type="ARBA" id="ARBA00005537"/>
    </source>
</evidence>
<dbReference type="AlphaFoldDB" id="A0A0L0DDM9"/>
<feature type="compositionally biased region" description="Basic and acidic residues" evidence="4">
    <location>
        <begin position="145"/>
        <end position="170"/>
    </location>
</feature>
<feature type="region of interest" description="Disordered" evidence="4">
    <location>
        <begin position="110"/>
        <end position="170"/>
    </location>
</feature>
<evidence type="ECO:0000313" key="5">
    <source>
        <dbReference type="EMBL" id="KNC49418.1"/>
    </source>
</evidence>
<evidence type="ECO:0000256" key="2">
    <source>
        <dbReference type="ARBA" id="ARBA00023054"/>
    </source>
</evidence>
<sequence length="348" mass="37595">MANSEAPASPVTPVTPVKHAVNGLWSETARLQEQIQKNYATTTQLLARANKLKERIVRQRQENQHALHLIDSPLRPSPTPAPESVSSATTPAETIATAPADASPVFETPTKAAAKAATTTASAGTQTPPPAQTQPASPPQDVAAEVDKPARGDEAADDEGLGHDADRSISVEDFTDAQAVYEAALEQRDGMITQLESDNVALQRTLKEYEEALEEIMDMHRNQVSVLQTKREEAIAALSEDLALERARNAQLSDKSLALEQQVEQMAAVMRQAADMEEAAELEASVRQSALERENAQLRELISAYDNELDVEFEDDVVEALANDDLLAAYDEPADSLQLAADDQPAAE</sequence>
<keyword evidence="6" id="KW-1185">Reference proteome</keyword>
<dbReference type="GeneID" id="25564844"/>
<evidence type="ECO:0000256" key="3">
    <source>
        <dbReference type="SAM" id="Coils"/>
    </source>
</evidence>
<feature type="coiled-coil region" evidence="3">
    <location>
        <begin position="192"/>
        <end position="308"/>
    </location>
</feature>
<dbReference type="PANTHER" id="PTHR12186">
    <property type="entry name" value="SIKE FAMILY MEMBER"/>
    <property type="match status" value="1"/>
</dbReference>
<protein>
    <submittedName>
        <fullName evidence="5">Uncharacterized protein</fullName>
    </submittedName>
</protein>
<proteinExistence type="inferred from homology"/>
<dbReference type="RefSeq" id="XP_013757842.1">
    <property type="nucleotide sequence ID" value="XM_013902388.1"/>
</dbReference>
<organism evidence="5 6">
    <name type="scientific">Thecamonas trahens ATCC 50062</name>
    <dbReference type="NCBI Taxonomy" id="461836"/>
    <lineage>
        <taxon>Eukaryota</taxon>
        <taxon>Apusozoa</taxon>
        <taxon>Apusomonadida</taxon>
        <taxon>Apusomonadidae</taxon>
        <taxon>Thecamonas</taxon>
    </lineage>
</organism>
<comment type="similarity">
    <text evidence="1">Belongs to the SIKE family.</text>
</comment>
<evidence type="ECO:0000256" key="4">
    <source>
        <dbReference type="SAM" id="MobiDB-lite"/>
    </source>
</evidence>
<accession>A0A0L0DDM9</accession>
<evidence type="ECO:0000313" key="6">
    <source>
        <dbReference type="Proteomes" id="UP000054408"/>
    </source>
</evidence>
<feature type="region of interest" description="Disordered" evidence="4">
    <location>
        <begin position="65"/>
        <end position="91"/>
    </location>
</feature>
<dbReference type="InterPro" id="IPR008555">
    <property type="entry name" value="SIKE"/>
</dbReference>
<dbReference type="PANTHER" id="PTHR12186:SF2">
    <property type="entry name" value="FGFR1 ONCOGENE PARTNER 2 HOMOLOG"/>
    <property type="match status" value="1"/>
</dbReference>
<dbReference type="Proteomes" id="UP000054408">
    <property type="component" value="Unassembled WGS sequence"/>
</dbReference>